<gene>
    <name evidence="2" type="ORF">ACHAWO_013728</name>
</gene>
<feature type="region of interest" description="Disordered" evidence="1">
    <location>
        <begin position="249"/>
        <end position="277"/>
    </location>
</feature>
<feature type="region of interest" description="Disordered" evidence="1">
    <location>
        <begin position="86"/>
        <end position="110"/>
    </location>
</feature>
<organism evidence="2 3">
    <name type="scientific">Cyclotella atomus</name>
    <dbReference type="NCBI Taxonomy" id="382360"/>
    <lineage>
        <taxon>Eukaryota</taxon>
        <taxon>Sar</taxon>
        <taxon>Stramenopiles</taxon>
        <taxon>Ochrophyta</taxon>
        <taxon>Bacillariophyta</taxon>
        <taxon>Coscinodiscophyceae</taxon>
        <taxon>Thalassiosirophycidae</taxon>
        <taxon>Stephanodiscales</taxon>
        <taxon>Stephanodiscaceae</taxon>
        <taxon>Cyclotella</taxon>
    </lineage>
</organism>
<evidence type="ECO:0000313" key="3">
    <source>
        <dbReference type="Proteomes" id="UP001530400"/>
    </source>
</evidence>
<comment type="caution">
    <text evidence="2">The sequence shown here is derived from an EMBL/GenBank/DDBJ whole genome shotgun (WGS) entry which is preliminary data.</text>
</comment>
<evidence type="ECO:0000313" key="2">
    <source>
        <dbReference type="EMBL" id="KAL3803925.1"/>
    </source>
</evidence>
<sequence>MTDEANATAQEAAATAATSKEEEPYSPEDLIALIRAVKFAHPEMSQRSVHTEIATVVADSDPTYAFLKKVKLNDVKKVWKKALKGGSDEENSYQAGSEEKEEPSPILPPSAANNGILKFYTVGDGSVQTLVENYANHHARAAAAADESNTSSSFLSQYTHFFLDVPADKSGSRPHQALINFNDNKSKASCSNNKQKKKKKNHATTYKQQGRGIEQGDGRQIFKIQMAAPVPGMENTPMLLYNANKDARTFLHPPSSSSEDKDVEHENEKGGGGREDDGGYFILRQMIENSGTGGALGKSGGIKAYFWGVVNEVKGKRRVVTLDLSALAPSQDW</sequence>
<feature type="region of interest" description="Disordered" evidence="1">
    <location>
        <begin position="183"/>
        <end position="206"/>
    </location>
</feature>
<dbReference type="AlphaFoldDB" id="A0ABD3R0E5"/>
<protein>
    <submittedName>
        <fullName evidence="2">Uncharacterized protein</fullName>
    </submittedName>
</protein>
<accession>A0ABD3R0E5</accession>
<dbReference type="EMBL" id="JALLPJ020000061">
    <property type="protein sequence ID" value="KAL3803925.1"/>
    <property type="molecule type" value="Genomic_DNA"/>
</dbReference>
<feature type="compositionally biased region" description="Basic and acidic residues" evidence="1">
    <location>
        <begin position="258"/>
        <end position="277"/>
    </location>
</feature>
<evidence type="ECO:0000256" key="1">
    <source>
        <dbReference type="SAM" id="MobiDB-lite"/>
    </source>
</evidence>
<keyword evidence="3" id="KW-1185">Reference proteome</keyword>
<proteinExistence type="predicted"/>
<dbReference type="Proteomes" id="UP001530400">
    <property type="component" value="Unassembled WGS sequence"/>
</dbReference>
<name>A0ABD3R0E5_9STRA</name>
<reference evidence="2 3" key="1">
    <citation type="submission" date="2024-10" db="EMBL/GenBank/DDBJ databases">
        <title>Updated reference genomes for cyclostephanoid diatoms.</title>
        <authorList>
            <person name="Roberts W.R."/>
            <person name="Alverson A.J."/>
        </authorList>
    </citation>
    <scope>NUCLEOTIDE SEQUENCE [LARGE SCALE GENOMIC DNA]</scope>
    <source>
        <strain evidence="2 3">AJA010-31</strain>
    </source>
</reference>
<feature type="compositionally biased region" description="Low complexity" evidence="1">
    <location>
        <begin position="1"/>
        <end position="18"/>
    </location>
</feature>
<feature type="region of interest" description="Disordered" evidence="1">
    <location>
        <begin position="1"/>
        <end position="25"/>
    </location>
</feature>